<sequence length="999" mass="112347">MNNNNVPLATTKNKRVLPSLTVQLFASEVSSSSSSSNDQKPSSQSSQQQQQQQRRLSSQHLHPSTSSSSVSSRGSSSSHSPQIHVGGPTFATTTTNSTNPRSRRSSFSAPIPANGIINLNQPPPHLFVPLRSSNVSLSQPQPPFKNHPSSDRSIHSAAATMHREGGAGGGSVNKDANFGGADKESISSSEDSTMLEYGGYMILNWFWRMFSSIKFFLILLLCGSVIISVLILSAVWLGSLLPSIYSLSSNVKGLQSDKLATYIQQTIGNVVRISAATKSQLTSMLDYSNKTWIERQMYALYKSETQFQAGLTTTTYIGDDIGTCYGIISWNGQPTLVDTNLVDQKLYLCQNFENNDDYCHHNSTPDVILSPFDMSVIIEIGNKFAGRPAFTPSYTDKTMPQYAFLSLINSWKLPSPVNGNNFKYYFGYDLSVGSISSYLKKYTKSDTLGSRSMVIESDTNYIVAFDEDVPFVTWDATGKSKRLDLSSLEDPVMSVVAQDIQNKYPVLKEIHCNQKTSFSGSRYMFISVQRLCTDYNIDWFIVYAVPNWSFVSTSTIGVCSAVVASIFIVIISTSIGIFLSHKVVSPFYDLIELFDTVSDMDLDKIEINFSRFSEVRHLQHTFLFMVYRMKQYRCFIPPHLIAQIEGLVDDQEPQQLDSANEGSVTKVSNTSTNSIPDVVQSKPSRPTLNRTMTMSDRKKKFSSTRNLFALHLEHKMITMVSIYMEGLNEIIQEAPARDVLQLLSDVFDQLNAIIKTRGGSLIGTENDVINLAYNAVTNLPRHEKVAVSTAHITIEKLTKFKTLRWKNLECWKRYAHLMDALNFRVAICSQLSHCGNIGNSEMKHFTILSSFKHNNEIMLETAKRLDLEIVMSERVSTQIDQFMMRYVDTRDMIDDSAYTSPLFMDDQTLTNKTATKIFELGESTAVKEDEWMYELQEQEKKGRWTLYNKACDYYFQGEYAEAITHFEAFLHKPNSSGTNTVDKPAQHLLNRCRSLLEHQ</sequence>
<evidence type="ECO:0000313" key="4">
    <source>
        <dbReference type="Proteomes" id="UP000444721"/>
    </source>
</evidence>
<gene>
    <name evidence="3" type="ORF">FDP41_013114</name>
</gene>
<reference evidence="3 4" key="1">
    <citation type="journal article" date="2019" name="Sci. Rep.">
        <title>Nanopore sequencing improves the draft genome of the human pathogenic amoeba Naegleria fowleri.</title>
        <authorList>
            <person name="Liechti N."/>
            <person name="Schurch N."/>
            <person name="Bruggmann R."/>
            <person name="Wittwer M."/>
        </authorList>
    </citation>
    <scope>NUCLEOTIDE SEQUENCE [LARGE SCALE GENOMIC DNA]</scope>
    <source>
        <strain evidence="3 4">ATCC 30894</strain>
    </source>
</reference>
<dbReference type="Proteomes" id="UP000444721">
    <property type="component" value="Unassembled WGS sequence"/>
</dbReference>
<dbReference type="RefSeq" id="XP_044565344.1">
    <property type="nucleotide sequence ID" value="XM_044703709.1"/>
</dbReference>
<evidence type="ECO:0000313" key="3">
    <source>
        <dbReference type="EMBL" id="KAF0980631.1"/>
    </source>
</evidence>
<feature type="region of interest" description="Disordered" evidence="1">
    <location>
        <begin position="27"/>
        <end position="118"/>
    </location>
</feature>
<dbReference type="OMA" id="AHITIEK"/>
<dbReference type="VEuPathDB" id="AmoebaDB:NF0123440"/>
<dbReference type="VEuPathDB" id="AmoebaDB:FDP41_013114"/>
<organism evidence="3 4">
    <name type="scientific">Naegleria fowleri</name>
    <name type="common">Brain eating amoeba</name>
    <dbReference type="NCBI Taxonomy" id="5763"/>
    <lineage>
        <taxon>Eukaryota</taxon>
        <taxon>Discoba</taxon>
        <taxon>Heterolobosea</taxon>
        <taxon>Tetramitia</taxon>
        <taxon>Eutetramitia</taxon>
        <taxon>Vahlkampfiidae</taxon>
        <taxon>Naegleria</taxon>
    </lineage>
</organism>
<feature type="compositionally biased region" description="Low complexity" evidence="1">
    <location>
        <begin position="27"/>
        <end position="80"/>
    </location>
</feature>
<dbReference type="SUPFAM" id="SSF55073">
    <property type="entry name" value="Nucleotide cyclase"/>
    <property type="match status" value="1"/>
</dbReference>
<keyword evidence="2" id="KW-0472">Membrane</keyword>
<dbReference type="GeneID" id="68120329"/>
<feature type="region of interest" description="Disordered" evidence="1">
    <location>
        <begin position="658"/>
        <end position="690"/>
    </location>
</feature>
<accession>A0A6A5C117</accession>
<dbReference type="EMBL" id="VFQX01000017">
    <property type="protein sequence ID" value="KAF0980631.1"/>
    <property type="molecule type" value="Genomic_DNA"/>
</dbReference>
<feature type="compositionally biased region" description="Polar residues" evidence="1">
    <location>
        <begin position="681"/>
        <end position="690"/>
    </location>
</feature>
<feature type="compositionally biased region" description="Low complexity" evidence="1">
    <location>
        <begin position="88"/>
        <end position="108"/>
    </location>
</feature>
<evidence type="ECO:0000256" key="1">
    <source>
        <dbReference type="SAM" id="MobiDB-lite"/>
    </source>
</evidence>
<evidence type="ECO:0008006" key="5">
    <source>
        <dbReference type="Google" id="ProtNLM"/>
    </source>
</evidence>
<keyword evidence="4" id="KW-1185">Reference proteome</keyword>
<proteinExistence type="predicted"/>
<dbReference type="InterPro" id="IPR029787">
    <property type="entry name" value="Nucleotide_cyclase"/>
</dbReference>
<feature type="transmembrane region" description="Helical" evidence="2">
    <location>
        <begin position="215"/>
        <end position="237"/>
    </location>
</feature>
<name>A0A6A5C117_NAEFO</name>
<protein>
    <recommendedName>
        <fullName evidence="5">Guanylate cyclase domain-containing protein</fullName>
    </recommendedName>
</protein>
<dbReference type="VEuPathDB" id="AmoebaDB:NfTy_035530"/>
<dbReference type="OrthoDB" id="10258698at2759"/>
<feature type="compositionally biased region" description="Low complexity" evidence="1">
    <location>
        <begin position="663"/>
        <end position="674"/>
    </location>
</feature>
<keyword evidence="2" id="KW-1133">Transmembrane helix</keyword>
<dbReference type="Gene3D" id="3.30.70.1230">
    <property type="entry name" value="Nucleotide cyclase"/>
    <property type="match status" value="1"/>
</dbReference>
<feature type="region of interest" description="Disordered" evidence="1">
    <location>
        <begin position="162"/>
        <end position="186"/>
    </location>
</feature>
<comment type="caution">
    <text evidence="3">The sequence shown here is derived from an EMBL/GenBank/DDBJ whole genome shotgun (WGS) entry which is preliminary data.</text>
</comment>
<dbReference type="AlphaFoldDB" id="A0A6A5C117"/>
<keyword evidence="2" id="KW-0812">Transmembrane</keyword>
<evidence type="ECO:0000256" key="2">
    <source>
        <dbReference type="SAM" id="Phobius"/>
    </source>
</evidence>